<accession>A0A1R1YBY3</accession>
<comment type="caution">
    <text evidence="1">The sequence shown here is derived from an EMBL/GenBank/DDBJ whole genome shotgun (WGS) entry which is preliminary data.</text>
</comment>
<evidence type="ECO:0000313" key="2">
    <source>
        <dbReference type="Proteomes" id="UP000187283"/>
    </source>
</evidence>
<gene>
    <name evidence="1" type="ORF">AYI70_g1617</name>
</gene>
<keyword evidence="2" id="KW-1185">Reference proteome</keyword>
<proteinExistence type="predicted"/>
<dbReference type="Proteomes" id="UP000187283">
    <property type="component" value="Unassembled WGS sequence"/>
</dbReference>
<name>A0A1R1YBY3_9FUNG</name>
<dbReference type="OrthoDB" id="5545891at2759"/>
<organism evidence="1 2">
    <name type="scientific">Smittium culicis</name>
    <dbReference type="NCBI Taxonomy" id="133412"/>
    <lineage>
        <taxon>Eukaryota</taxon>
        <taxon>Fungi</taxon>
        <taxon>Fungi incertae sedis</taxon>
        <taxon>Zoopagomycota</taxon>
        <taxon>Kickxellomycotina</taxon>
        <taxon>Harpellomycetes</taxon>
        <taxon>Harpellales</taxon>
        <taxon>Legeriomycetaceae</taxon>
        <taxon>Smittium</taxon>
    </lineage>
</organism>
<sequence>MSQDQVKELTYMVNELLHGKERNAEPEDSYFATKDFFRTPLTEEESKEAIHSCSRSSSMNYQLPPLNYSASSEVKKAEACLHGVQKSLNQATRPIGYYFHLRVMQDPRITDDDPHILFANTMRFFLSDNAATVIQGHLDNLYKGMELPGKSFQLVEPGNKPLMDQDKLEVLIFSKKPEK</sequence>
<evidence type="ECO:0000313" key="1">
    <source>
        <dbReference type="EMBL" id="OMJ24390.1"/>
    </source>
</evidence>
<dbReference type="AlphaFoldDB" id="A0A1R1YBY3"/>
<reference evidence="1 2" key="1">
    <citation type="submission" date="2017-01" db="EMBL/GenBank/DDBJ databases">
        <authorList>
            <person name="Mah S.A."/>
            <person name="Swanson W.J."/>
            <person name="Moy G.W."/>
            <person name="Vacquier V.D."/>
        </authorList>
    </citation>
    <scope>NUCLEOTIDE SEQUENCE [LARGE SCALE GENOMIC DNA]</scope>
    <source>
        <strain evidence="1 2">GSMNP</strain>
    </source>
</reference>
<protein>
    <submittedName>
        <fullName evidence="1">Uncharacterized protein</fullName>
    </submittedName>
</protein>
<dbReference type="EMBL" id="LSSN01000353">
    <property type="protein sequence ID" value="OMJ24390.1"/>
    <property type="molecule type" value="Genomic_DNA"/>
</dbReference>